<evidence type="ECO:0000313" key="4">
    <source>
        <dbReference type="Proteomes" id="UP000825935"/>
    </source>
</evidence>
<feature type="region of interest" description="Disordered" evidence="1">
    <location>
        <begin position="504"/>
        <end position="523"/>
    </location>
</feature>
<dbReference type="AlphaFoldDB" id="A0A8T2TMW3"/>
<dbReference type="SMART" id="SM00767">
    <property type="entry name" value="DCD"/>
    <property type="match status" value="1"/>
</dbReference>
<dbReference type="Pfam" id="PF10539">
    <property type="entry name" value="Dev_Cell_Death"/>
    <property type="match status" value="1"/>
</dbReference>
<dbReference type="Proteomes" id="UP000825935">
    <property type="component" value="Chromosome 12"/>
</dbReference>
<feature type="domain" description="DCD" evidence="2">
    <location>
        <begin position="141"/>
        <end position="271"/>
    </location>
</feature>
<sequence>MASDTADQMDHDVSSLIDNEVVDAEISRSPSMNDIWHTENMTHPEKAPSKTEVQVVSPCNFVSSMHSVLNESLFNEKGNIDSREPIGNLGMQNTRYSVLNNHISNKRKSTNHFDMVSPSTDANKTRPSKGLSPVKDDGNTRALPGLIIMCNDQMRRSFLKHGVLGVHLQKKPCLDKVDAGTSLFLFEFEARTLWGIYRATSEVGIDINKEIFCGTETASTAQVKFHSFRKCRPLPEKLFKKAIISNYYSPTKFAFELTNEQVTSLLNVYHQRDAEKSRIDRGVIPTKQSRIPYELTTADKFFSGTLYHTENTRINDVNGPTKIQRNKAVSTFYQCKEMLLKSSDKKQKNNKGLHRNLACNSQYNARSYILQHQNDASITNTQRNCFSMLKNQELEYVTSNVQRSGRIGGIDGPLLEPGNTSLYYGSVGEGILSRNEFRQQFYQLDPFYYAGGHVYEYNEKNKNACMTTLSNRLSNTTTDYNKPEQLLSEEYFLRMLKPQPVDRSIPHSDVSTTQRPHRTGCPQHNAAPWTSCSTIHSPIHIIGNLYTDITQPSTDLQGWQVHKTRKASGNSYFTEALPEKYLTSPEEKNCIQTKCRYLDSFPTMGKARAQKHVLALEGPSGVGKACTYATSAFPEEEAWRDEICRRNSLLLQSEDVQNVDIYSSKCTSKCCEFEQEFLRSNDLIRPKSVLLNARDCKQKRNTLHGGTDGGLCVRDNCVRVLEKSSTATPDYCNGVPNACVNEVKETTATDNPNNVVSEFYYQEHKSLFKDGSDDEDRDDLIPTRRSVWSRLSVSRSALKSRPISICDEDLKSELDSGHLEQETDHETWTGPVRDETLSLDEDCAAILRHEVNVQFKRRKGGTSSNHPATCEEQHGNNDESSEQRRRRKIRRPL</sequence>
<evidence type="ECO:0000256" key="1">
    <source>
        <dbReference type="SAM" id="MobiDB-lite"/>
    </source>
</evidence>
<organism evidence="3 4">
    <name type="scientific">Ceratopteris richardii</name>
    <name type="common">Triangle waterfern</name>
    <dbReference type="NCBI Taxonomy" id="49495"/>
    <lineage>
        <taxon>Eukaryota</taxon>
        <taxon>Viridiplantae</taxon>
        <taxon>Streptophyta</taxon>
        <taxon>Embryophyta</taxon>
        <taxon>Tracheophyta</taxon>
        <taxon>Polypodiopsida</taxon>
        <taxon>Polypodiidae</taxon>
        <taxon>Polypodiales</taxon>
        <taxon>Pteridineae</taxon>
        <taxon>Pteridaceae</taxon>
        <taxon>Parkerioideae</taxon>
        <taxon>Ceratopteris</taxon>
    </lineage>
</organism>
<name>A0A8T2TMW3_CERRI</name>
<feature type="compositionally biased region" description="Basic residues" evidence="1">
    <location>
        <begin position="884"/>
        <end position="893"/>
    </location>
</feature>
<dbReference type="EMBL" id="CM035417">
    <property type="protein sequence ID" value="KAH7422743.1"/>
    <property type="molecule type" value="Genomic_DNA"/>
</dbReference>
<dbReference type="InterPro" id="IPR013989">
    <property type="entry name" value="Dev_and_cell_death_domain"/>
</dbReference>
<dbReference type="OrthoDB" id="1928633at2759"/>
<evidence type="ECO:0000259" key="2">
    <source>
        <dbReference type="PROSITE" id="PS51222"/>
    </source>
</evidence>
<evidence type="ECO:0000313" key="3">
    <source>
        <dbReference type="EMBL" id="KAH7422744.1"/>
    </source>
</evidence>
<dbReference type="PANTHER" id="PTHR46444">
    <property type="entry name" value="DCD (DEVELOPMENT AND CELL DEATH) DOMAIN PROTEIN-RELATED"/>
    <property type="match status" value="1"/>
</dbReference>
<dbReference type="PROSITE" id="PS51222">
    <property type="entry name" value="DCD"/>
    <property type="match status" value="1"/>
</dbReference>
<dbReference type="EMBL" id="CM035417">
    <property type="protein sequence ID" value="KAH7422744.1"/>
    <property type="molecule type" value="Genomic_DNA"/>
</dbReference>
<feature type="region of interest" description="Disordered" evidence="1">
    <location>
        <begin position="857"/>
        <end position="893"/>
    </location>
</feature>
<accession>A0A8T2TMW3</accession>
<feature type="region of interest" description="Disordered" evidence="1">
    <location>
        <begin position="108"/>
        <end position="136"/>
    </location>
</feature>
<protein>
    <recommendedName>
        <fullName evidence="2">DCD domain-containing protein</fullName>
    </recommendedName>
</protein>
<keyword evidence="4" id="KW-1185">Reference proteome</keyword>
<reference evidence="3" key="1">
    <citation type="submission" date="2021-08" db="EMBL/GenBank/DDBJ databases">
        <title>WGS assembly of Ceratopteris richardii.</title>
        <authorList>
            <person name="Marchant D.B."/>
            <person name="Chen G."/>
            <person name="Jenkins J."/>
            <person name="Shu S."/>
            <person name="Leebens-Mack J."/>
            <person name="Grimwood J."/>
            <person name="Schmutz J."/>
            <person name="Soltis P."/>
            <person name="Soltis D."/>
            <person name="Chen Z.-H."/>
        </authorList>
    </citation>
    <scope>NUCLEOTIDE SEQUENCE</scope>
    <source>
        <strain evidence="3">Whitten #5841</strain>
        <tissue evidence="3">Leaf</tissue>
    </source>
</reference>
<feature type="compositionally biased region" description="Basic and acidic residues" evidence="1">
    <location>
        <begin position="869"/>
        <end position="883"/>
    </location>
</feature>
<comment type="caution">
    <text evidence="3">The sequence shown here is derived from an EMBL/GenBank/DDBJ whole genome shotgun (WGS) entry which is preliminary data.</text>
</comment>
<dbReference type="PANTHER" id="PTHR46444:SF9">
    <property type="entry name" value="DCD (DEVELOPMENT AND CELL DEATH) DOMAIN PROTEIN"/>
    <property type="match status" value="1"/>
</dbReference>
<gene>
    <name evidence="3" type="ORF">KP509_12G023100</name>
</gene>
<proteinExistence type="predicted"/>